<evidence type="ECO:0000313" key="1">
    <source>
        <dbReference type="EMBL" id="CAD7235104.1"/>
    </source>
</evidence>
<gene>
    <name evidence="1" type="ORF">CTOB1V02_LOCUS12920</name>
</gene>
<dbReference type="InterPro" id="IPR033116">
    <property type="entry name" value="TRYPSIN_SER"/>
</dbReference>
<dbReference type="CDD" id="cd00190">
    <property type="entry name" value="Tryp_SPc"/>
    <property type="match status" value="1"/>
</dbReference>
<organism evidence="1">
    <name type="scientific">Cyprideis torosa</name>
    <dbReference type="NCBI Taxonomy" id="163714"/>
    <lineage>
        <taxon>Eukaryota</taxon>
        <taxon>Metazoa</taxon>
        <taxon>Ecdysozoa</taxon>
        <taxon>Arthropoda</taxon>
        <taxon>Crustacea</taxon>
        <taxon>Oligostraca</taxon>
        <taxon>Ostracoda</taxon>
        <taxon>Podocopa</taxon>
        <taxon>Podocopida</taxon>
        <taxon>Cytherocopina</taxon>
        <taxon>Cytheroidea</taxon>
        <taxon>Cytherideidae</taxon>
        <taxon>Cyprideis</taxon>
    </lineage>
</organism>
<dbReference type="SMART" id="SM00020">
    <property type="entry name" value="Tryp_SPc"/>
    <property type="match status" value="1"/>
</dbReference>
<dbReference type="GO" id="GO:0004252">
    <property type="term" value="F:serine-type endopeptidase activity"/>
    <property type="evidence" value="ECO:0007669"/>
    <property type="project" value="InterPro"/>
</dbReference>
<dbReference type="PANTHER" id="PTHR24250:SF50">
    <property type="entry name" value="PEPTIDASE S1 DOMAIN-CONTAINING PROTEIN"/>
    <property type="match status" value="1"/>
</dbReference>
<dbReference type="InterPro" id="IPR043504">
    <property type="entry name" value="Peptidase_S1_PA_chymotrypsin"/>
</dbReference>
<name>A0A7R8ZSA3_9CRUS</name>
<dbReference type="OrthoDB" id="6337023at2759"/>
<dbReference type="FunFam" id="2.40.10.10:FF:000068">
    <property type="entry name" value="transmembrane protease serine 2"/>
    <property type="match status" value="1"/>
</dbReference>
<reference evidence="1" key="1">
    <citation type="submission" date="2020-11" db="EMBL/GenBank/DDBJ databases">
        <authorList>
            <person name="Tran Van P."/>
        </authorList>
    </citation>
    <scope>NUCLEOTIDE SEQUENCE</scope>
</reference>
<dbReference type="PANTHER" id="PTHR24250">
    <property type="entry name" value="CHYMOTRYPSIN-RELATED"/>
    <property type="match status" value="1"/>
</dbReference>
<dbReference type="PRINTS" id="PR00722">
    <property type="entry name" value="CHYMOTRYPSIN"/>
</dbReference>
<dbReference type="InterPro" id="IPR001254">
    <property type="entry name" value="Trypsin_dom"/>
</dbReference>
<dbReference type="PROSITE" id="PS50240">
    <property type="entry name" value="TRYPSIN_DOM"/>
    <property type="match status" value="1"/>
</dbReference>
<protein>
    <submittedName>
        <fullName evidence="1">Uncharacterized protein</fullName>
    </submittedName>
</protein>
<dbReference type="Gene3D" id="2.40.10.10">
    <property type="entry name" value="Trypsin-like serine proteases"/>
    <property type="match status" value="1"/>
</dbReference>
<dbReference type="PROSITE" id="PS00135">
    <property type="entry name" value="TRYPSIN_SER"/>
    <property type="match status" value="1"/>
</dbReference>
<dbReference type="GO" id="GO:0006508">
    <property type="term" value="P:proteolysis"/>
    <property type="evidence" value="ECO:0007669"/>
    <property type="project" value="InterPro"/>
</dbReference>
<dbReference type="InterPro" id="IPR001314">
    <property type="entry name" value="Peptidase_S1A"/>
</dbReference>
<dbReference type="Pfam" id="PF00089">
    <property type="entry name" value="Trypsin"/>
    <property type="match status" value="1"/>
</dbReference>
<dbReference type="AlphaFoldDB" id="A0A7R8ZSA3"/>
<sequence>AICLSLSATCRQTFFLFCSGSWLVLLLPNPKQNRIFGGEEAKKGEFPHQVSIQIRVPILRGWRRICGGTILSENWILTAAHCNLFNVIGQSDARVVAGFLTLFEDDDEPTQQTAEIAEFIEHPYFHYGLPLSIQNDIALIHLATPLDLTAGPEVATAVLPSSDSDFPIFDAQARCNASGWGCPNPFSCLFGFPSNHLMWANITAFNDDKCREVYGSSYIPEQMLCAGTYDGAHGISPGDSGGPLLCEAPDGSMVVFGVSSFSNRFWSWFAFPQVWTEINHFLDWIRETAV</sequence>
<accession>A0A7R8ZSA3</accession>
<feature type="non-terminal residue" evidence="1">
    <location>
        <position position="1"/>
    </location>
</feature>
<dbReference type="SUPFAM" id="SSF50494">
    <property type="entry name" value="Trypsin-like serine proteases"/>
    <property type="match status" value="1"/>
</dbReference>
<proteinExistence type="predicted"/>
<dbReference type="EMBL" id="OB671219">
    <property type="protein sequence ID" value="CAD7235104.1"/>
    <property type="molecule type" value="Genomic_DNA"/>
</dbReference>
<dbReference type="InterPro" id="IPR009003">
    <property type="entry name" value="Peptidase_S1_PA"/>
</dbReference>
<dbReference type="InterPro" id="IPR018114">
    <property type="entry name" value="TRYPSIN_HIS"/>
</dbReference>
<dbReference type="PROSITE" id="PS00134">
    <property type="entry name" value="TRYPSIN_HIS"/>
    <property type="match status" value="1"/>
</dbReference>